<dbReference type="EMBL" id="JYDH01007171">
    <property type="protein sequence ID" value="KRX88610.1"/>
    <property type="molecule type" value="Genomic_DNA"/>
</dbReference>
<reference evidence="1 2" key="1">
    <citation type="submission" date="2015-01" db="EMBL/GenBank/DDBJ databases">
        <title>Evolution of Trichinella species and genotypes.</title>
        <authorList>
            <person name="Korhonen P.K."/>
            <person name="Edoardo P."/>
            <person name="Giuseppe L.R."/>
            <person name="Gasser R.B."/>
        </authorList>
    </citation>
    <scope>NUCLEOTIDE SEQUENCE [LARGE SCALE GENOMIC DNA]</scope>
    <source>
        <strain evidence="1">ISS3</strain>
    </source>
</reference>
<comment type="caution">
    <text evidence="1">The sequence shown here is derived from an EMBL/GenBank/DDBJ whole genome shotgun (WGS) entry which is preliminary data.</text>
</comment>
<evidence type="ECO:0000313" key="1">
    <source>
        <dbReference type="EMBL" id="KRX88610.1"/>
    </source>
</evidence>
<evidence type="ECO:0000313" key="2">
    <source>
        <dbReference type="Proteomes" id="UP000054776"/>
    </source>
</evidence>
<feature type="non-terminal residue" evidence="1">
    <location>
        <position position="33"/>
    </location>
</feature>
<dbReference type="InParanoid" id="A0A0V0XL06"/>
<sequence>MELLNDKTFVNFATCHLSQTDKFIVTDDHAIFY</sequence>
<protein>
    <submittedName>
        <fullName evidence="1">Uncharacterized protein</fullName>
    </submittedName>
</protein>
<organism evidence="1 2">
    <name type="scientific">Trichinella spiralis</name>
    <name type="common">Trichina worm</name>
    <dbReference type="NCBI Taxonomy" id="6334"/>
    <lineage>
        <taxon>Eukaryota</taxon>
        <taxon>Metazoa</taxon>
        <taxon>Ecdysozoa</taxon>
        <taxon>Nematoda</taxon>
        <taxon>Enoplea</taxon>
        <taxon>Dorylaimia</taxon>
        <taxon>Trichinellida</taxon>
        <taxon>Trichinellidae</taxon>
        <taxon>Trichinella</taxon>
    </lineage>
</organism>
<accession>A0A0V0XL06</accession>
<name>A0A0V0XL06_TRISP</name>
<dbReference type="Proteomes" id="UP000054776">
    <property type="component" value="Unassembled WGS sequence"/>
</dbReference>
<keyword evidence="2" id="KW-1185">Reference proteome</keyword>
<dbReference type="AlphaFoldDB" id="A0A0V0XL06"/>
<proteinExistence type="predicted"/>
<gene>
    <name evidence="1" type="ORF">T01_13947</name>
</gene>